<feature type="region of interest" description="Disordered" evidence="2">
    <location>
        <begin position="513"/>
        <end position="533"/>
    </location>
</feature>
<dbReference type="OrthoDB" id="2501104at2759"/>
<proteinExistence type="predicted"/>
<keyword evidence="1" id="KW-0175">Coiled coil</keyword>
<comment type="caution">
    <text evidence="3">The sequence shown here is derived from an EMBL/GenBank/DDBJ whole genome shotgun (WGS) entry which is preliminary data.</text>
</comment>
<feature type="region of interest" description="Disordered" evidence="2">
    <location>
        <begin position="63"/>
        <end position="193"/>
    </location>
</feature>
<name>A0A0L6VPP8_9BASI</name>
<feature type="region of interest" description="Disordered" evidence="2">
    <location>
        <begin position="244"/>
        <end position="263"/>
    </location>
</feature>
<dbReference type="VEuPathDB" id="FungiDB:VP01_1250g7"/>
<dbReference type="Proteomes" id="UP000037035">
    <property type="component" value="Unassembled WGS sequence"/>
</dbReference>
<dbReference type="AlphaFoldDB" id="A0A0L6VPP8"/>
<organism evidence="3 4">
    <name type="scientific">Puccinia sorghi</name>
    <dbReference type="NCBI Taxonomy" id="27349"/>
    <lineage>
        <taxon>Eukaryota</taxon>
        <taxon>Fungi</taxon>
        <taxon>Dikarya</taxon>
        <taxon>Basidiomycota</taxon>
        <taxon>Pucciniomycotina</taxon>
        <taxon>Pucciniomycetes</taxon>
        <taxon>Pucciniales</taxon>
        <taxon>Pucciniaceae</taxon>
        <taxon>Puccinia</taxon>
    </lineage>
</organism>
<evidence type="ECO:0000313" key="4">
    <source>
        <dbReference type="Proteomes" id="UP000037035"/>
    </source>
</evidence>
<sequence length="758" mass="87099">MNLSAIVDDDELYNSFNYRPDPEESLDHLHHEQVHGASPREDIERIRAQLDESLAQDTTFKRYSPRSRSWDEPSMSVPDHRSPHHRAFEAYPSAGLRPTLERPLSRSGIPYPTMSADEKTGLHSASSRSGLDYPDVPDLRSPYLSGGRQSPHLGHTAWPSSSSAAAAATRSPLMTDHAHHQSVGTGAALHHHQDSLREQLHQIHDLDNHIRESELAHQREQARVDRTAAELARLSLADDIRRSEEVNRDREAHQREQARADRSAAELARLSVANDLRRAEEVNRDTQRALATQHFSQLSHQSRAKDLERDVAAAYQRELALADQRVSSQLTQQSLAQDLERRNAMASHQRDLAALAHDQRVSSQLGQQRSILQAARENEMYRELDQLRHQLDLERAQIARQRERVDTQTQLDSIDRQLRALDRQREIDRNRQMANLTRFGNLPSVLRGNYQRRPLASPYLQQSRFLTAARRWSARDKAPRSHRSPLVYDHVDAYYRLISDHLPRQLPLFKDPYYHPDSHHSTKNGGPRNGLRPRLLGREMSNPFVEGIDYDYGYGKVGRLEMKLEQFAREQAYILDDLYLFELLIRLDESIDEVERGRRWQARMGWEECLDSRGRVEAWSRMSGEERRRLGVSEGSYWASSLFGIPLDGRFGYQNFSTLGASRYSPSLSRRAHYPLSSRLASRYPMWNRGGLGLGRRLSNWLDHAPPPHPPLIDHHQLVNTQQPIPRDFPLRRRSSSFLGLPPSSLTTGLPRPSFSDD</sequence>
<evidence type="ECO:0000256" key="2">
    <source>
        <dbReference type="SAM" id="MobiDB-lite"/>
    </source>
</evidence>
<reference evidence="3 4" key="1">
    <citation type="submission" date="2015-08" db="EMBL/GenBank/DDBJ databases">
        <title>Next Generation Sequencing and Analysis of the Genome of Puccinia sorghi L Schw, the Causal Agent of Maize Common Rust.</title>
        <authorList>
            <person name="Rochi L."/>
            <person name="Burguener G."/>
            <person name="Darino M."/>
            <person name="Turjanski A."/>
            <person name="Kreff E."/>
            <person name="Dieguez M.J."/>
            <person name="Sacco F."/>
        </authorList>
    </citation>
    <scope>NUCLEOTIDE SEQUENCE [LARGE SCALE GENOMIC DNA]</scope>
    <source>
        <strain evidence="3 4">RO10H11247</strain>
    </source>
</reference>
<gene>
    <name evidence="3" type="ORF">VP01_1250g7</name>
</gene>
<keyword evidence="4" id="KW-1185">Reference proteome</keyword>
<feature type="coiled-coil region" evidence="1">
    <location>
        <begin position="377"/>
        <end position="424"/>
    </location>
</feature>
<accession>A0A0L6VPP8</accession>
<feature type="compositionally biased region" description="Low complexity" evidence="2">
    <location>
        <begin position="524"/>
        <end position="533"/>
    </location>
</feature>
<protein>
    <submittedName>
        <fullName evidence="3">Uncharacterized protein</fullName>
    </submittedName>
</protein>
<evidence type="ECO:0000313" key="3">
    <source>
        <dbReference type="EMBL" id="KNZ62592.1"/>
    </source>
</evidence>
<feature type="region of interest" description="Disordered" evidence="2">
    <location>
        <begin position="738"/>
        <end position="758"/>
    </location>
</feature>
<dbReference type="EMBL" id="LAVV01002788">
    <property type="protein sequence ID" value="KNZ62592.1"/>
    <property type="molecule type" value="Genomic_DNA"/>
</dbReference>
<evidence type="ECO:0000256" key="1">
    <source>
        <dbReference type="SAM" id="Coils"/>
    </source>
</evidence>